<evidence type="ECO:0000313" key="2">
    <source>
        <dbReference type="EMBL" id="UWZ36846.1"/>
    </source>
</evidence>
<organism evidence="2 3">
    <name type="scientific">Dactylosporangium roseum</name>
    <dbReference type="NCBI Taxonomy" id="47989"/>
    <lineage>
        <taxon>Bacteria</taxon>
        <taxon>Bacillati</taxon>
        <taxon>Actinomycetota</taxon>
        <taxon>Actinomycetes</taxon>
        <taxon>Micromonosporales</taxon>
        <taxon>Micromonosporaceae</taxon>
        <taxon>Dactylosporangium</taxon>
    </lineage>
</organism>
<protein>
    <submittedName>
        <fullName evidence="2">Uncharacterized protein</fullName>
    </submittedName>
</protein>
<dbReference type="EMBL" id="CP073721">
    <property type="protein sequence ID" value="UWZ36846.1"/>
    <property type="molecule type" value="Genomic_DNA"/>
</dbReference>
<dbReference type="Proteomes" id="UP001058271">
    <property type="component" value="Chromosome"/>
</dbReference>
<evidence type="ECO:0000313" key="3">
    <source>
        <dbReference type="Proteomes" id="UP001058271"/>
    </source>
</evidence>
<reference evidence="2" key="1">
    <citation type="submission" date="2021-04" db="EMBL/GenBank/DDBJ databases">
        <title>Biosynthetic gene clusters of Dactylosporangioum roseum.</title>
        <authorList>
            <person name="Hartkoorn R.C."/>
            <person name="Beaudoing E."/>
            <person name="Hot D."/>
            <person name="Moureu S."/>
        </authorList>
    </citation>
    <scope>NUCLEOTIDE SEQUENCE</scope>
    <source>
        <strain evidence="2">NRRL B-16295</strain>
    </source>
</reference>
<gene>
    <name evidence="2" type="ORF">Drose_00390</name>
</gene>
<evidence type="ECO:0000256" key="1">
    <source>
        <dbReference type="SAM" id="MobiDB-lite"/>
    </source>
</evidence>
<feature type="compositionally biased region" description="Basic and acidic residues" evidence="1">
    <location>
        <begin position="111"/>
        <end position="123"/>
    </location>
</feature>
<feature type="region of interest" description="Disordered" evidence="1">
    <location>
        <begin position="85"/>
        <end position="123"/>
    </location>
</feature>
<dbReference type="RefSeq" id="WP_260726193.1">
    <property type="nucleotide sequence ID" value="NZ_BAAABS010000053.1"/>
</dbReference>
<keyword evidence="3" id="KW-1185">Reference proteome</keyword>
<proteinExistence type="predicted"/>
<sequence length="123" mass="13486">MSFDVPEAIKRITKSELIDLTAKAWKLHLGAGRRNARRPACLGGDAFEPVPELSALFGVARGCWVNFAALYPDDHDFRRQVVPQPGLSIGLPRRPAEPRQCGRTAGSPRFHGPERRGDAVEAS</sequence>
<accession>A0ABY5Z482</accession>
<name>A0ABY5Z482_9ACTN</name>